<dbReference type="EMBL" id="JBBNIN010000001">
    <property type="protein sequence ID" value="MEQ2709687.1"/>
    <property type="molecule type" value="Genomic_DNA"/>
</dbReference>
<keyword evidence="2" id="KW-0805">Transcription regulation</keyword>
<comment type="caution">
    <text evidence="6">The sequence shown here is derived from an EMBL/GenBank/DDBJ whole genome shotgun (WGS) entry which is preliminary data.</text>
</comment>
<dbReference type="PRINTS" id="PR00039">
    <property type="entry name" value="HTHLYSR"/>
</dbReference>
<dbReference type="Gene3D" id="3.40.190.290">
    <property type="match status" value="1"/>
</dbReference>
<dbReference type="PANTHER" id="PTHR30126:SF100">
    <property type="entry name" value="LYSR-FAMILY TRANSCRIPTIONAL REGULATOR"/>
    <property type="match status" value="1"/>
</dbReference>
<dbReference type="RefSeq" id="WP_055197705.1">
    <property type="nucleotide sequence ID" value="NZ_JAOQJG010000005.1"/>
</dbReference>
<dbReference type="InterPro" id="IPR036390">
    <property type="entry name" value="WH_DNA-bd_sf"/>
</dbReference>
<name>A0ABV1IR56_9FIRM</name>
<evidence type="ECO:0000256" key="3">
    <source>
        <dbReference type="ARBA" id="ARBA00023125"/>
    </source>
</evidence>
<keyword evidence="7" id="KW-1185">Reference proteome</keyword>
<evidence type="ECO:0000313" key="6">
    <source>
        <dbReference type="EMBL" id="MEQ2709687.1"/>
    </source>
</evidence>
<keyword evidence="3" id="KW-0238">DNA-binding</keyword>
<dbReference type="InterPro" id="IPR005119">
    <property type="entry name" value="LysR_subst-bd"/>
</dbReference>
<dbReference type="Pfam" id="PF03466">
    <property type="entry name" value="LysR_substrate"/>
    <property type="match status" value="1"/>
</dbReference>
<dbReference type="SUPFAM" id="SSF46785">
    <property type="entry name" value="Winged helix' DNA-binding domain"/>
    <property type="match status" value="1"/>
</dbReference>
<sequence length="291" mass="33925">MEFRQIQTFMQISQVKNFSKAAELLGYSQSAVTVQIRQLETELGVRLFDRTGKKVTLTPSGKEFWIHANKIIDEMYKAKDAMNDTAELKNPLHIGTIESLCTVKLPEIVEKFRNEHPQVRIQITIDSPEKLIQMMEHNELDVIYILDTPRWDKNWVKVLEEAEPVIFVSAPNYKFAGEKDIKVEEILNAPLYLTERNANYRQALEQELSLRKQTLSPVLECSDTAFIKKMLKTGKGLSYLPLFVVEKDIKEGKIAKLDVKDIDITMYRQVFYHANKYMTKEMEKFVEYCKF</sequence>
<organism evidence="6 7">
    <name type="scientific">Anaerostipes amylophilus</name>
    <dbReference type="NCBI Taxonomy" id="2981779"/>
    <lineage>
        <taxon>Bacteria</taxon>
        <taxon>Bacillati</taxon>
        <taxon>Bacillota</taxon>
        <taxon>Clostridia</taxon>
        <taxon>Lachnospirales</taxon>
        <taxon>Lachnospiraceae</taxon>
        <taxon>Anaerostipes</taxon>
    </lineage>
</organism>
<protein>
    <submittedName>
        <fullName evidence="6">LysR family transcriptional regulator</fullName>
    </submittedName>
</protein>
<dbReference type="PANTHER" id="PTHR30126">
    <property type="entry name" value="HTH-TYPE TRANSCRIPTIONAL REGULATOR"/>
    <property type="match status" value="1"/>
</dbReference>
<proteinExistence type="inferred from homology"/>
<dbReference type="PROSITE" id="PS50931">
    <property type="entry name" value="HTH_LYSR"/>
    <property type="match status" value="1"/>
</dbReference>
<keyword evidence="4" id="KW-0804">Transcription</keyword>
<evidence type="ECO:0000313" key="7">
    <source>
        <dbReference type="Proteomes" id="UP001482154"/>
    </source>
</evidence>
<dbReference type="CDD" id="cd05466">
    <property type="entry name" value="PBP2_LTTR_substrate"/>
    <property type="match status" value="1"/>
</dbReference>
<accession>A0ABV1IR56</accession>
<evidence type="ECO:0000256" key="4">
    <source>
        <dbReference type="ARBA" id="ARBA00023163"/>
    </source>
</evidence>
<dbReference type="InterPro" id="IPR036388">
    <property type="entry name" value="WH-like_DNA-bd_sf"/>
</dbReference>
<evidence type="ECO:0000259" key="5">
    <source>
        <dbReference type="PROSITE" id="PS50931"/>
    </source>
</evidence>
<dbReference type="SUPFAM" id="SSF53850">
    <property type="entry name" value="Periplasmic binding protein-like II"/>
    <property type="match status" value="1"/>
</dbReference>
<dbReference type="InterPro" id="IPR000847">
    <property type="entry name" value="LysR_HTH_N"/>
</dbReference>
<reference evidence="6 7" key="1">
    <citation type="submission" date="2024-04" db="EMBL/GenBank/DDBJ databases">
        <title>Human intestinal bacterial collection.</title>
        <authorList>
            <person name="Pauvert C."/>
            <person name="Hitch T.C.A."/>
            <person name="Clavel T."/>
        </authorList>
    </citation>
    <scope>NUCLEOTIDE SEQUENCE [LARGE SCALE GENOMIC DNA]</scope>
    <source>
        <strain evidence="6 7">CLA-AA-H249</strain>
    </source>
</reference>
<gene>
    <name evidence="6" type="ORF">AAAU51_00600</name>
</gene>
<dbReference type="Gene3D" id="1.10.10.10">
    <property type="entry name" value="Winged helix-like DNA-binding domain superfamily/Winged helix DNA-binding domain"/>
    <property type="match status" value="1"/>
</dbReference>
<evidence type="ECO:0000256" key="1">
    <source>
        <dbReference type="ARBA" id="ARBA00009437"/>
    </source>
</evidence>
<comment type="similarity">
    <text evidence="1">Belongs to the LysR transcriptional regulatory family.</text>
</comment>
<evidence type="ECO:0000256" key="2">
    <source>
        <dbReference type="ARBA" id="ARBA00023015"/>
    </source>
</evidence>
<feature type="domain" description="HTH lysR-type" evidence="5">
    <location>
        <begin position="1"/>
        <end position="58"/>
    </location>
</feature>
<dbReference type="Pfam" id="PF00126">
    <property type="entry name" value="HTH_1"/>
    <property type="match status" value="1"/>
</dbReference>
<dbReference type="Proteomes" id="UP001482154">
    <property type="component" value="Unassembled WGS sequence"/>
</dbReference>